<dbReference type="EMBL" id="JAGFNK010000359">
    <property type="protein sequence ID" value="KAI9451777.1"/>
    <property type="molecule type" value="Genomic_DNA"/>
</dbReference>
<evidence type="ECO:0000313" key="2">
    <source>
        <dbReference type="Proteomes" id="UP001207468"/>
    </source>
</evidence>
<protein>
    <submittedName>
        <fullName evidence="1">Uncharacterized protein</fullName>
    </submittedName>
</protein>
<accession>A0ACC0TYC8</accession>
<evidence type="ECO:0000313" key="1">
    <source>
        <dbReference type="EMBL" id="KAI9451777.1"/>
    </source>
</evidence>
<proteinExistence type="predicted"/>
<reference evidence="1" key="1">
    <citation type="submission" date="2021-03" db="EMBL/GenBank/DDBJ databases">
        <title>Evolutionary priming and transition to the ectomycorrhizal habit in an iconic lineage of mushroom-forming fungi: is preadaptation a requirement?</title>
        <authorList>
            <consortium name="DOE Joint Genome Institute"/>
            <person name="Looney B.P."/>
            <person name="Miyauchi S."/>
            <person name="Morin E."/>
            <person name="Drula E."/>
            <person name="Courty P.E."/>
            <person name="Chicoki N."/>
            <person name="Fauchery L."/>
            <person name="Kohler A."/>
            <person name="Kuo A."/>
            <person name="LaButti K."/>
            <person name="Pangilinan J."/>
            <person name="Lipzen A."/>
            <person name="Riley R."/>
            <person name="Andreopoulos W."/>
            <person name="He G."/>
            <person name="Johnson J."/>
            <person name="Barry K.W."/>
            <person name="Grigoriev I.V."/>
            <person name="Nagy L."/>
            <person name="Hibbett D."/>
            <person name="Henrissat B."/>
            <person name="Matheny P.B."/>
            <person name="Labbe J."/>
            <person name="Martin A.F."/>
        </authorList>
    </citation>
    <scope>NUCLEOTIDE SEQUENCE</scope>
    <source>
        <strain evidence="1">BPL698</strain>
    </source>
</reference>
<keyword evidence="2" id="KW-1185">Reference proteome</keyword>
<name>A0ACC0TYC8_9AGAM</name>
<gene>
    <name evidence="1" type="ORF">F5148DRAFT_1289913</name>
</gene>
<organism evidence="1 2">
    <name type="scientific">Russula earlei</name>
    <dbReference type="NCBI Taxonomy" id="71964"/>
    <lineage>
        <taxon>Eukaryota</taxon>
        <taxon>Fungi</taxon>
        <taxon>Dikarya</taxon>
        <taxon>Basidiomycota</taxon>
        <taxon>Agaricomycotina</taxon>
        <taxon>Agaricomycetes</taxon>
        <taxon>Russulales</taxon>
        <taxon>Russulaceae</taxon>
        <taxon>Russula</taxon>
    </lineage>
</organism>
<sequence length="227" mass="25364">MSHSATHRRGSTLALRILFRGRARLRVLRTSKDDISSLLPWLRDILTDLRLPHPKSSNVIKPNDTTSAIEMYWDVEFAQVGPRTLHQPFSLIQDTHRPVDVYIRKITEFELPAVERFAYTEATAPASGELEIALLAMFDTIGLSTPGPGEDLAAYIPALLNYIQTLRIAADSEAAARVKAELALAEERARHARILQDIQKECQEPFVVPALLEAFVAVSRVVDEVVD</sequence>
<comment type="caution">
    <text evidence="1">The sequence shown here is derived from an EMBL/GenBank/DDBJ whole genome shotgun (WGS) entry which is preliminary data.</text>
</comment>
<dbReference type="Proteomes" id="UP001207468">
    <property type="component" value="Unassembled WGS sequence"/>
</dbReference>